<proteinExistence type="predicted"/>
<evidence type="ECO:0000313" key="3">
    <source>
        <dbReference type="Proteomes" id="UP001604277"/>
    </source>
</evidence>
<dbReference type="AlphaFoldDB" id="A0ABD1UXD8"/>
<reference evidence="3" key="1">
    <citation type="submission" date="2024-07" db="EMBL/GenBank/DDBJ databases">
        <title>Two chromosome-level genome assemblies of Korean endemic species Abeliophyllum distichum and Forsythia ovata (Oleaceae).</title>
        <authorList>
            <person name="Jang H."/>
        </authorList>
    </citation>
    <scope>NUCLEOTIDE SEQUENCE [LARGE SCALE GENOMIC DNA]</scope>
</reference>
<organism evidence="2 3">
    <name type="scientific">Forsythia ovata</name>
    <dbReference type="NCBI Taxonomy" id="205694"/>
    <lineage>
        <taxon>Eukaryota</taxon>
        <taxon>Viridiplantae</taxon>
        <taxon>Streptophyta</taxon>
        <taxon>Embryophyta</taxon>
        <taxon>Tracheophyta</taxon>
        <taxon>Spermatophyta</taxon>
        <taxon>Magnoliopsida</taxon>
        <taxon>eudicotyledons</taxon>
        <taxon>Gunneridae</taxon>
        <taxon>Pentapetalae</taxon>
        <taxon>asterids</taxon>
        <taxon>lamiids</taxon>
        <taxon>Lamiales</taxon>
        <taxon>Oleaceae</taxon>
        <taxon>Forsythieae</taxon>
        <taxon>Forsythia</taxon>
    </lineage>
</organism>
<accession>A0ABD1UXD8</accession>
<dbReference type="Proteomes" id="UP001604277">
    <property type="component" value="Unassembled WGS sequence"/>
</dbReference>
<comment type="caution">
    <text evidence="2">The sequence shown here is derived from an EMBL/GenBank/DDBJ whole genome shotgun (WGS) entry which is preliminary data.</text>
</comment>
<keyword evidence="3" id="KW-1185">Reference proteome</keyword>
<sequence>MGVVDDIPHPPLVPSAASVPGVTVLQTPETMVDSSSFIFAAPTVTSEAPSAPFSAGPGLLPRTQDNQARERQKSIAERERSTLLYLILSNASTSGFVGMSWSQQFLGKLPAPAAIAAASVHKYWTSAFGKVTDNAELMELLKLAEMYTSRSHVLNCELYKVLTMKVDELRSTVGR</sequence>
<gene>
    <name evidence="2" type="ORF">Fot_22327</name>
</gene>
<feature type="region of interest" description="Disordered" evidence="1">
    <location>
        <begin position="47"/>
        <end position="74"/>
    </location>
</feature>
<name>A0ABD1UXD8_9LAMI</name>
<protein>
    <submittedName>
        <fullName evidence="2">Uncharacterized protein</fullName>
    </submittedName>
</protein>
<evidence type="ECO:0000313" key="2">
    <source>
        <dbReference type="EMBL" id="KAL2529726.1"/>
    </source>
</evidence>
<evidence type="ECO:0000256" key="1">
    <source>
        <dbReference type="SAM" id="MobiDB-lite"/>
    </source>
</evidence>
<dbReference type="EMBL" id="JBFOLJ010000006">
    <property type="protein sequence ID" value="KAL2529726.1"/>
    <property type="molecule type" value="Genomic_DNA"/>
</dbReference>